<comment type="similarity">
    <text evidence="8">Belongs to the DnaA family.</text>
</comment>
<keyword evidence="13" id="KW-1185">Reference proteome</keyword>
<dbReference type="Pfam" id="PF08299">
    <property type="entry name" value="Bac_DnaA_C"/>
    <property type="match status" value="1"/>
</dbReference>
<dbReference type="PRINTS" id="PR00051">
    <property type="entry name" value="DNAA"/>
</dbReference>
<dbReference type="GO" id="GO:0003688">
    <property type="term" value="F:DNA replication origin binding"/>
    <property type="evidence" value="ECO:0007669"/>
    <property type="project" value="InterPro"/>
</dbReference>
<evidence type="ECO:0000256" key="9">
    <source>
        <dbReference type="SAM" id="MobiDB-lite"/>
    </source>
</evidence>
<dbReference type="GO" id="GO:0008289">
    <property type="term" value="F:lipid binding"/>
    <property type="evidence" value="ECO:0007669"/>
    <property type="project" value="UniProtKB-KW"/>
</dbReference>
<feature type="domain" description="AAA+ ATPase" evidence="10">
    <location>
        <begin position="210"/>
        <end position="372"/>
    </location>
</feature>
<evidence type="ECO:0000256" key="7">
    <source>
        <dbReference type="RuleBase" id="RU000577"/>
    </source>
</evidence>
<keyword evidence="4 7" id="KW-0067">ATP-binding</keyword>
<feature type="region of interest" description="Disordered" evidence="9">
    <location>
        <begin position="154"/>
        <end position="177"/>
    </location>
</feature>
<evidence type="ECO:0000313" key="13">
    <source>
        <dbReference type="Proteomes" id="UP000315017"/>
    </source>
</evidence>
<dbReference type="InterPro" id="IPR013159">
    <property type="entry name" value="DnaA_C"/>
</dbReference>
<dbReference type="EMBL" id="CP036274">
    <property type="protein sequence ID" value="QDU30976.1"/>
    <property type="molecule type" value="Genomic_DNA"/>
</dbReference>
<dbReference type="InterPro" id="IPR027417">
    <property type="entry name" value="P-loop_NTPase"/>
</dbReference>
<dbReference type="CDD" id="cd06571">
    <property type="entry name" value="Bac_DnaA_C"/>
    <property type="match status" value="1"/>
</dbReference>
<keyword evidence="5" id="KW-0446">Lipid-binding</keyword>
<dbReference type="InterPro" id="IPR013317">
    <property type="entry name" value="DnaA_dom"/>
</dbReference>
<dbReference type="SMART" id="SM00760">
    <property type="entry name" value="Bac_DnaA_C"/>
    <property type="match status" value="1"/>
</dbReference>
<evidence type="ECO:0000256" key="3">
    <source>
        <dbReference type="ARBA" id="ARBA00022741"/>
    </source>
</evidence>
<dbReference type="InterPro" id="IPR018312">
    <property type="entry name" value="Chromosome_initiator_DnaA_CS"/>
</dbReference>
<evidence type="ECO:0000256" key="5">
    <source>
        <dbReference type="ARBA" id="ARBA00023121"/>
    </source>
</evidence>
<organism evidence="12 13">
    <name type="scientific">Anatilimnocola aggregata</name>
    <dbReference type="NCBI Taxonomy" id="2528021"/>
    <lineage>
        <taxon>Bacteria</taxon>
        <taxon>Pseudomonadati</taxon>
        <taxon>Planctomycetota</taxon>
        <taxon>Planctomycetia</taxon>
        <taxon>Pirellulales</taxon>
        <taxon>Pirellulaceae</taxon>
        <taxon>Anatilimnocola</taxon>
    </lineage>
</organism>
<evidence type="ECO:0000259" key="10">
    <source>
        <dbReference type="SMART" id="SM00382"/>
    </source>
</evidence>
<evidence type="ECO:0000259" key="11">
    <source>
        <dbReference type="SMART" id="SM00760"/>
    </source>
</evidence>
<gene>
    <name evidence="12" type="primary">dnaA_2</name>
    <name evidence="12" type="ORF">ETAA8_61290</name>
</gene>
<feature type="domain" description="Chromosomal replication initiator DnaA C-terminal" evidence="11">
    <location>
        <begin position="421"/>
        <end position="490"/>
    </location>
</feature>
<evidence type="ECO:0000256" key="6">
    <source>
        <dbReference type="ARBA" id="ARBA00023125"/>
    </source>
</evidence>
<evidence type="ECO:0000256" key="2">
    <source>
        <dbReference type="ARBA" id="ARBA00022705"/>
    </source>
</evidence>
<protein>
    <recommendedName>
        <fullName evidence="7">Chromosomal replication initiator protein DnaA</fullName>
    </recommendedName>
</protein>
<keyword evidence="3 7" id="KW-0547">Nucleotide-binding</keyword>
<keyword evidence="6 7" id="KW-0238">DNA-binding</keyword>
<dbReference type="SUPFAM" id="SSF48295">
    <property type="entry name" value="TrpR-like"/>
    <property type="match status" value="1"/>
</dbReference>
<dbReference type="KEGG" id="aagg:ETAA8_61290"/>
<dbReference type="Gene3D" id="1.10.8.60">
    <property type="match status" value="1"/>
</dbReference>
<dbReference type="AlphaFoldDB" id="A0A517YL65"/>
<keyword evidence="1" id="KW-0963">Cytoplasm</keyword>
<evidence type="ECO:0000256" key="8">
    <source>
        <dbReference type="RuleBase" id="RU004227"/>
    </source>
</evidence>
<dbReference type="SMART" id="SM00382">
    <property type="entry name" value="AAA"/>
    <property type="match status" value="1"/>
</dbReference>
<dbReference type="GO" id="GO:0005886">
    <property type="term" value="C:plasma membrane"/>
    <property type="evidence" value="ECO:0007669"/>
    <property type="project" value="TreeGrafter"/>
</dbReference>
<sequence>MEIVSAVQSALLGKVGENRFRMWATEGVTWRANGPQLSLLAHNTFRLERLRRLRADVLAAAQQVLGAQATVDMKVCEANVATADSTAVSRSTQPMNVSPTMPAATLSSPLLSAAATSSAGLSQPGPQVAPVLAPQANESANPLPVIFRLPSVAPSGNNGSSSNPAAAPSDPPPANRMTRRTFAALDSFVVGEGNRLAHAAINNLLSQLGRYSPLFISGPPGCGKTHLLEGAWRAARQTAPNRRTIYLSAEQFTTQFVEALRGSGLPSFRRKYRDVELLLIDDLQFFMGKQSTLVELQHTVDTLLRSGRQIVFAADRTLGELKNLGSELVHRISGGLVCAIDAADMQTRLGVLEQMASRHSTPTPRTVLEWLSTQLDGDARQLAGALNRLHATSEALHCRIDLPFAQRALADLVRVNRRAVRLTDITSTICDMFGIDEQSLQSESKSPAVSHPRMLAMWLARKYTRAALSEIGKHFNRKSHTTVISAEDKVSQWLISGKSLLLPEGDCRLEDVVKRVENQLRLA</sequence>
<dbReference type="Proteomes" id="UP000315017">
    <property type="component" value="Chromosome"/>
</dbReference>
<evidence type="ECO:0000256" key="4">
    <source>
        <dbReference type="ARBA" id="ARBA00022840"/>
    </source>
</evidence>
<accession>A0A517YL65</accession>
<dbReference type="Gene3D" id="3.40.50.300">
    <property type="entry name" value="P-loop containing nucleotide triphosphate hydrolases"/>
    <property type="match status" value="1"/>
</dbReference>
<dbReference type="InterPro" id="IPR003593">
    <property type="entry name" value="AAA+_ATPase"/>
</dbReference>
<dbReference type="GO" id="GO:0006275">
    <property type="term" value="P:regulation of DNA replication"/>
    <property type="evidence" value="ECO:0007669"/>
    <property type="project" value="InterPro"/>
</dbReference>
<dbReference type="GO" id="GO:0005524">
    <property type="term" value="F:ATP binding"/>
    <property type="evidence" value="ECO:0007669"/>
    <property type="project" value="UniProtKB-KW"/>
</dbReference>
<dbReference type="Pfam" id="PF00308">
    <property type="entry name" value="Bac_DnaA"/>
    <property type="match status" value="1"/>
</dbReference>
<dbReference type="PANTHER" id="PTHR30050:SF2">
    <property type="entry name" value="CHROMOSOMAL REPLICATION INITIATOR PROTEIN DNAA"/>
    <property type="match status" value="1"/>
</dbReference>
<dbReference type="GO" id="GO:0006270">
    <property type="term" value="P:DNA replication initiation"/>
    <property type="evidence" value="ECO:0007669"/>
    <property type="project" value="InterPro"/>
</dbReference>
<evidence type="ECO:0000256" key="1">
    <source>
        <dbReference type="ARBA" id="ARBA00022490"/>
    </source>
</evidence>
<feature type="compositionally biased region" description="Low complexity" evidence="9">
    <location>
        <begin position="154"/>
        <end position="168"/>
    </location>
</feature>
<dbReference type="PROSITE" id="PS01008">
    <property type="entry name" value="DNAA"/>
    <property type="match status" value="1"/>
</dbReference>
<evidence type="ECO:0000313" key="12">
    <source>
        <dbReference type="EMBL" id="QDU30976.1"/>
    </source>
</evidence>
<dbReference type="InterPro" id="IPR010921">
    <property type="entry name" value="Trp_repressor/repl_initiator"/>
</dbReference>
<dbReference type="InterPro" id="IPR020591">
    <property type="entry name" value="Chromosome_initiator_DnaA-like"/>
</dbReference>
<dbReference type="SUPFAM" id="SSF52540">
    <property type="entry name" value="P-loop containing nucleoside triphosphate hydrolases"/>
    <property type="match status" value="1"/>
</dbReference>
<dbReference type="CDD" id="cd00009">
    <property type="entry name" value="AAA"/>
    <property type="match status" value="1"/>
</dbReference>
<keyword evidence="2 7" id="KW-0235">DNA replication</keyword>
<proteinExistence type="inferred from homology"/>
<comment type="function">
    <text evidence="7">Plays an essential role in the initiation and regulation of chromosomal replication. ATP-DnaA binds to the origin of replication (oriC) to initiate formation of the DNA replication initiation complex once per cell cycle. Binds the DnaA box (a 9 base pair repeat at the origin) and separates the double-stranded (ds)DNA. Forms a right-handed helical filament on oriC DNA; dsDNA binds to the exterior of the filament while single-stranded (ss)DNA is stabiized in the filament's interior. The ATP-DnaA-oriC complex binds and stabilizes one strand of the AT-rich DNA unwinding element (DUE), permitting loading of DNA polymerase. After initiation quickly degrades to an ADP-DnaA complex that is not apt for DNA replication. Binds acidic phospholipids.</text>
</comment>
<dbReference type="PANTHER" id="PTHR30050">
    <property type="entry name" value="CHROMOSOMAL REPLICATION INITIATOR PROTEIN DNAA"/>
    <property type="match status" value="1"/>
</dbReference>
<name>A0A517YL65_9BACT</name>
<reference evidence="12 13" key="1">
    <citation type="submission" date="2019-02" db="EMBL/GenBank/DDBJ databases">
        <title>Deep-cultivation of Planctomycetes and their phenomic and genomic characterization uncovers novel biology.</title>
        <authorList>
            <person name="Wiegand S."/>
            <person name="Jogler M."/>
            <person name="Boedeker C."/>
            <person name="Pinto D."/>
            <person name="Vollmers J."/>
            <person name="Rivas-Marin E."/>
            <person name="Kohn T."/>
            <person name="Peeters S.H."/>
            <person name="Heuer A."/>
            <person name="Rast P."/>
            <person name="Oberbeckmann S."/>
            <person name="Bunk B."/>
            <person name="Jeske O."/>
            <person name="Meyerdierks A."/>
            <person name="Storesund J.E."/>
            <person name="Kallscheuer N."/>
            <person name="Luecker S."/>
            <person name="Lage O.M."/>
            <person name="Pohl T."/>
            <person name="Merkel B.J."/>
            <person name="Hornburger P."/>
            <person name="Mueller R.-W."/>
            <person name="Bruemmer F."/>
            <person name="Labrenz M."/>
            <person name="Spormann A.M."/>
            <person name="Op den Camp H."/>
            <person name="Overmann J."/>
            <person name="Amann R."/>
            <person name="Jetten M.S.M."/>
            <person name="Mascher T."/>
            <person name="Medema M.H."/>
            <person name="Devos D.P."/>
            <person name="Kaster A.-K."/>
            <person name="Ovreas L."/>
            <person name="Rohde M."/>
            <person name="Galperin M.Y."/>
            <person name="Jogler C."/>
        </authorList>
    </citation>
    <scope>NUCLEOTIDE SEQUENCE [LARGE SCALE GENOMIC DNA]</scope>
    <source>
        <strain evidence="12 13">ETA_A8</strain>
    </source>
</reference>
<dbReference type="Gene3D" id="1.10.1750.10">
    <property type="match status" value="1"/>
</dbReference>